<evidence type="ECO:0000313" key="3">
    <source>
        <dbReference type="Proteomes" id="UP001596171"/>
    </source>
</evidence>
<dbReference type="PANTHER" id="PTHR43677">
    <property type="entry name" value="SHORT-CHAIN DEHYDROGENASE/REDUCTASE"/>
    <property type="match status" value="1"/>
</dbReference>
<dbReference type="Gene3D" id="3.40.50.720">
    <property type="entry name" value="NAD(P)-binding Rossmann-like Domain"/>
    <property type="match status" value="1"/>
</dbReference>
<dbReference type="SUPFAM" id="SSF51735">
    <property type="entry name" value="NAD(P)-binding Rossmann-fold domains"/>
    <property type="match status" value="1"/>
</dbReference>
<accession>A0ABW1SHZ9</accession>
<dbReference type="SMART" id="SM00829">
    <property type="entry name" value="PKS_ER"/>
    <property type="match status" value="1"/>
</dbReference>
<protein>
    <submittedName>
        <fullName evidence="2">NADP-dependent oxidoreductase</fullName>
    </submittedName>
</protein>
<gene>
    <name evidence="2" type="ORF">ACFP1L_04435</name>
</gene>
<dbReference type="RefSeq" id="WP_137616855.1">
    <property type="nucleotide sequence ID" value="NZ_BJDI01000013.1"/>
</dbReference>
<reference evidence="3" key="1">
    <citation type="journal article" date="2019" name="Int. J. Syst. Evol. Microbiol.">
        <title>The Global Catalogue of Microorganisms (GCM) 10K type strain sequencing project: providing services to taxonomists for standard genome sequencing and annotation.</title>
        <authorList>
            <consortium name="The Broad Institute Genomics Platform"/>
            <consortium name="The Broad Institute Genome Sequencing Center for Infectious Disease"/>
            <person name="Wu L."/>
            <person name="Ma J."/>
        </authorList>
    </citation>
    <scope>NUCLEOTIDE SEQUENCE [LARGE SCALE GENOMIC DNA]</scope>
    <source>
        <strain evidence="3">CCM 8930</strain>
    </source>
</reference>
<proteinExistence type="predicted"/>
<feature type="domain" description="Enoyl reductase (ER)" evidence="1">
    <location>
        <begin position="11"/>
        <end position="303"/>
    </location>
</feature>
<organism evidence="2 3">
    <name type="scientific">Lactiplantibacillus nangangensis</name>
    <dbReference type="NCBI Taxonomy" id="2559917"/>
    <lineage>
        <taxon>Bacteria</taxon>
        <taxon>Bacillati</taxon>
        <taxon>Bacillota</taxon>
        <taxon>Bacilli</taxon>
        <taxon>Lactobacillales</taxon>
        <taxon>Lactobacillaceae</taxon>
        <taxon>Lactiplantibacillus</taxon>
    </lineage>
</organism>
<dbReference type="Proteomes" id="UP001596171">
    <property type="component" value="Unassembled WGS sequence"/>
</dbReference>
<sequence>MQVIRQTSFTGISGLEIANLPQQQPTATEIKIQTAYTPVLPWDWRSATGNLTSLNPARPPYVPSYGLTGIVTDAGRLRQQSLIGQRVLTVNFHGSAREQNLLRPSPLLLPIPKRVSLAAATTLIGGADAAIKLISAAHIRPGMTVIITGAAGGVGTYLVQLSHQLGANVIALTRPSNRTWLQELGATATIDYTTALTPQLTTIPNDTRLLDTVGNPDLLNRLAANRPQLQVYSLALPQWQPLLTTQSFHFISGPIWPRTYRQLLDQLATGELKAAIAETVNFHDVRQAYHTAQLPGRRGRTLLAYSSSN</sequence>
<dbReference type="EMBL" id="JBHSSE010000009">
    <property type="protein sequence ID" value="MFC6201148.1"/>
    <property type="molecule type" value="Genomic_DNA"/>
</dbReference>
<keyword evidence="3" id="KW-1185">Reference proteome</keyword>
<comment type="caution">
    <text evidence="2">The sequence shown here is derived from an EMBL/GenBank/DDBJ whole genome shotgun (WGS) entry which is preliminary data.</text>
</comment>
<evidence type="ECO:0000259" key="1">
    <source>
        <dbReference type="SMART" id="SM00829"/>
    </source>
</evidence>
<evidence type="ECO:0000313" key="2">
    <source>
        <dbReference type="EMBL" id="MFC6201148.1"/>
    </source>
</evidence>
<dbReference type="PANTHER" id="PTHR43677:SF4">
    <property type="entry name" value="QUINONE OXIDOREDUCTASE-LIKE PROTEIN 2"/>
    <property type="match status" value="1"/>
</dbReference>
<dbReference type="InterPro" id="IPR051397">
    <property type="entry name" value="Zn-ADH-like_protein"/>
</dbReference>
<name>A0ABW1SHZ9_9LACO</name>
<dbReference type="SUPFAM" id="SSF50129">
    <property type="entry name" value="GroES-like"/>
    <property type="match status" value="1"/>
</dbReference>
<dbReference type="InterPro" id="IPR020843">
    <property type="entry name" value="ER"/>
</dbReference>
<dbReference type="Gene3D" id="3.90.180.10">
    <property type="entry name" value="Medium-chain alcohol dehydrogenases, catalytic domain"/>
    <property type="match status" value="1"/>
</dbReference>
<dbReference type="InterPro" id="IPR036291">
    <property type="entry name" value="NAD(P)-bd_dom_sf"/>
</dbReference>
<dbReference type="InterPro" id="IPR011032">
    <property type="entry name" value="GroES-like_sf"/>
</dbReference>